<sequence>MSIDLDALIPFERIKNEPQQVFDLVDKCGQVILLKNNAPAYIIVKPEMVLGFQQQAAIPTITNKHKSSAYTLQEAMKLVLLETEGNQLHAAELADTIFLKGLYYKKNGSKAEYNQIRARCGHYPDMFEALPGNIIRLKISGKSVH</sequence>
<accession>A0A1W2C9T8</accession>
<evidence type="ECO:0000313" key="1">
    <source>
        <dbReference type="EMBL" id="SMC81754.1"/>
    </source>
</evidence>
<proteinExistence type="predicted"/>
<dbReference type="STRING" id="1122930.SAMN02745168_2618"/>
<dbReference type="AlphaFoldDB" id="A0A1W2C9T8"/>
<dbReference type="OrthoDB" id="9797629at2"/>
<evidence type="ECO:0000313" key="2">
    <source>
        <dbReference type="Proteomes" id="UP000192790"/>
    </source>
</evidence>
<protein>
    <submittedName>
        <fullName evidence="1">Antitoxin Phd</fullName>
    </submittedName>
</protein>
<organism evidence="1 2">
    <name type="scientific">Papillibacter cinnamivorans DSM 12816</name>
    <dbReference type="NCBI Taxonomy" id="1122930"/>
    <lineage>
        <taxon>Bacteria</taxon>
        <taxon>Bacillati</taxon>
        <taxon>Bacillota</taxon>
        <taxon>Clostridia</taxon>
        <taxon>Eubacteriales</taxon>
        <taxon>Oscillospiraceae</taxon>
        <taxon>Papillibacter</taxon>
    </lineage>
</organism>
<dbReference type="Proteomes" id="UP000192790">
    <property type="component" value="Unassembled WGS sequence"/>
</dbReference>
<reference evidence="1 2" key="1">
    <citation type="submission" date="2017-04" db="EMBL/GenBank/DDBJ databases">
        <authorList>
            <person name="Afonso C.L."/>
            <person name="Miller P.J."/>
            <person name="Scott M.A."/>
            <person name="Spackman E."/>
            <person name="Goraichik I."/>
            <person name="Dimitrov K.M."/>
            <person name="Suarez D.L."/>
            <person name="Swayne D.E."/>
        </authorList>
    </citation>
    <scope>NUCLEOTIDE SEQUENCE [LARGE SCALE GENOMIC DNA]</scope>
    <source>
        <strain evidence="1 2">DSM 12816</strain>
    </source>
</reference>
<dbReference type="EMBL" id="FWXW01000008">
    <property type="protein sequence ID" value="SMC81754.1"/>
    <property type="molecule type" value="Genomic_DNA"/>
</dbReference>
<gene>
    <name evidence="1" type="ORF">SAMN02745168_2618</name>
</gene>
<name>A0A1W2C9T8_9FIRM</name>
<keyword evidence="2" id="KW-1185">Reference proteome</keyword>
<dbReference type="RefSeq" id="WP_084235293.1">
    <property type="nucleotide sequence ID" value="NZ_FWXW01000008.1"/>
</dbReference>